<evidence type="ECO:0000313" key="2">
    <source>
        <dbReference type="Proteomes" id="UP000237347"/>
    </source>
</evidence>
<gene>
    <name evidence="1" type="ORF">CFP56_010220</name>
</gene>
<name>A0AAW0KZU6_QUESU</name>
<keyword evidence="2" id="KW-1185">Reference proteome</keyword>
<dbReference type="EMBL" id="PKMF04000178">
    <property type="protein sequence ID" value="KAK7844862.1"/>
    <property type="molecule type" value="Genomic_DNA"/>
</dbReference>
<reference evidence="1 2" key="1">
    <citation type="journal article" date="2018" name="Sci. Data">
        <title>The draft genome sequence of cork oak.</title>
        <authorList>
            <person name="Ramos A.M."/>
            <person name="Usie A."/>
            <person name="Barbosa P."/>
            <person name="Barros P.M."/>
            <person name="Capote T."/>
            <person name="Chaves I."/>
            <person name="Simoes F."/>
            <person name="Abreu I."/>
            <person name="Carrasquinho I."/>
            <person name="Faro C."/>
            <person name="Guimaraes J.B."/>
            <person name="Mendonca D."/>
            <person name="Nobrega F."/>
            <person name="Rodrigues L."/>
            <person name="Saibo N.J.M."/>
            <person name="Varela M.C."/>
            <person name="Egas C."/>
            <person name="Matos J."/>
            <person name="Miguel C.M."/>
            <person name="Oliveira M.M."/>
            <person name="Ricardo C.P."/>
            <person name="Goncalves S."/>
        </authorList>
    </citation>
    <scope>NUCLEOTIDE SEQUENCE [LARGE SCALE GENOMIC DNA]</scope>
    <source>
        <strain evidence="2">cv. HL8</strain>
    </source>
</reference>
<dbReference type="Proteomes" id="UP000237347">
    <property type="component" value="Unassembled WGS sequence"/>
</dbReference>
<proteinExistence type="predicted"/>
<sequence length="17" mass="2013">MLIHFPMIRKRGISSLL</sequence>
<evidence type="ECO:0000313" key="1">
    <source>
        <dbReference type="EMBL" id="KAK7844862.1"/>
    </source>
</evidence>
<protein>
    <submittedName>
        <fullName evidence="1">Uncharacterized protein</fullName>
    </submittedName>
</protein>
<organism evidence="1 2">
    <name type="scientific">Quercus suber</name>
    <name type="common">Cork oak</name>
    <dbReference type="NCBI Taxonomy" id="58331"/>
    <lineage>
        <taxon>Eukaryota</taxon>
        <taxon>Viridiplantae</taxon>
        <taxon>Streptophyta</taxon>
        <taxon>Embryophyta</taxon>
        <taxon>Tracheophyta</taxon>
        <taxon>Spermatophyta</taxon>
        <taxon>Magnoliopsida</taxon>
        <taxon>eudicotyledons</taxon>
        <taxon>Gunneridae</taxon>
        <taxon>Pentapetalae</taxon>
        <taxon>rosids</taxon>
        <taxon>fabids</taxon>
        <taxon>Fagales</taxon>
        <taxon>Fagaceae</taxon>
        <taxon>Quercus</taxon>
    </lineage>
</organism>
<comment type="caution">
    <text evidence="1">The sequence shown here is derived from an EMBL/GenBank/DDBJ whole genome shotgun (WGS) entry which is preliminary data.</text>
</comment>
<accession>A0AAW0KZU6</accession>
<dbReference type="AlphaFoldDB" id="A0AAW0KZU6"/>